<dbReference type="eggNOG" id="ENOG5030R84">
    <property type="taxonomic scope" value="Bacteria"/>
</dbReference>
<name>A0A1I7CW72_9RHOB</name>
<evidence type="ECO:0008006" key="4">
    <source>
        <dbReference type="Google" id="ProtNLM"/>
    </source>
</evidence>
<dbReference type="OrthoDB" id="7861868at2"/>
<evidence type="ECO:0000313" key="2">
    <source>
        <dbReference type="EMBL" id="SFU03657.1"/>
    </source>
</evidence>
<keyword evidence="1" id="KW-0472">Membrane</keyword>
<dbReference type="STRING" id="999627.SAMN05216236_12053"/>
<gene>
    <name evidence="2" type="ORF">SAMN05216236_12053</name>
</gene>
<evidence type="ECO:0000256" key="1">
    <source>
        <dbReference type="SAM" id="Phobius"/>
    </source>
</evidence>
<proteinExistence type="predicted"/>
<feature type="transmembrane region" description="Helical" evidence="1">
    <location>
        <begin position="43"/>
        <end position="61"/>
    </location>
</feature>
<reference evidence="2 3" key="1">
    <citation type="submission" date="2016-10" db="EMBL/GenBank/DDBJ databases">
        <authorList>
            <person name="de Groot N.N."/>
        </authorList>
    </citation>
    <scope>NUCLEOTIDE SEQUENCE [LARGE SCALE GENOMIC DNA]</scope>
    <source>
        <strain evidence="2 3">CGMCC 1.10959</strain>
    </source>
</reference>
<organism evidence="2 3">
    <name type="scientific">Sedimentitalea nanhaiensis</name>
    <dbReference type="NCBI Taxonomy" id="999627"/>
    <lineage>
        <taxon>Bacteria</taxon>
        <taxon>Pseudomonadati</taxon>
        <taxon>Pseudomonadota</taxon>
        <taxon>Alphaproteobacteria</taxon>
        <taxon>Rhodobacterales</taxon>
        <taxon>Paracoccaceae</taxon>
        <taxon>Sedimentitalea</taxon>
    </lineage>
</organism>
<feature type="transmembrane region" description="Helical" evidence="1">
    <location>
        <begin position="20"/>
        <end position="37"/>
    </location>
</feature>
<protein>
    <recommendedName>
        <fullName evidence="4">PH domain-containing protein</fullName>
    </recommendedName>
</protein>
<dbReference type="Proteomes" id="UP000182466">
    <property type="component" value="Unassembled WGS sequence"/>
</dbReference>
<sequence>MSDVPIRFSADRQTYIQSHIKMSALAMAGAMGVLWLMGDPNIWVGAVAGLAAIAFRGWFLASEQLAQTWEIRDGALIGPMQQRIALDQIVKVRSMASFVQVITRGGDKHLIKYQSDPAATVAAIQGACP</sequence>
<dbReference type="AlphaFoldDB" id="A0A1I7CW72"/>
<evidence type="ECO:0000313" key="3">
    <source>
        <dbReference type="Proteomes" id="UP000182466"/>
    </source>
</evidence>
<keyword evidence="1" id="KW-1133">Transmembrane helix</keyword>
<dbReference type="RefSeq" id="WP_027262073.1">
    <property type="nucleotide sequence ID" value="NZ_FPAW01000020.1"/>
</dbReference>
<dbReference type="EMBL" id="FPAW01000020">
    <property type="protein sequence ID" value="SFU03657.1"/>
    <property type="molecule type" value="Genomic_DNA"/>
</dbReference>
<keyword evidence="3" id="KW-1185">Reference proteome</keyword>
<keyword evidence="1" id="KW-0812">Transmembrane</keyword>
<accession>A0A1I7CW72</accession>